<keyword evidence="2" id="KW-0472">Membrane</keyword>
<dbReference type="GO" id="GO:0016192">
    <property type="term" value="P:vesicle-mediated transport"/>
    <property type="evidence" value="ECO:0007669"/>
    <property type="project" value="InterPro"/>
</dbReference>
<dbReference type="InterPro" id="IPR010989">
    <property type="entry name" value="SNARE"/>
</dbReference>
<feature type="coiled-coil region" evidence="1">
    <location>
        <begin position="154"/>
        <end position="184"/>
    </location>
</feature>
<dbReference type="AlphaFoldDB" id="A0AAX4J8E1"/>
<keyword evidence="2" id="KW-0812">Transmembrane</keyword>
<organism evidence="3 4">
    <name type="scientific">Vairimorpha necatrix</name>
    <dbReference type="NCBI Taxonomy" id="6039"/>
    <lineage>
        <taxon>Eukaryota</taxon>
        <taxon>Fungi</taxon>
        <taxon>Fungi incertae sedis</taxon>
        <taxon>Microsporidia</taxon>
        <taxon>Nosematidae</taxon>
        <taxon>Vairimorpha</taxon>
    </lineage>
</organism>
<protein>
    <submittedName>
        <fullName evidence="3">Syntaxin</fullName>
    </submittedName>
</protein>
<dbReference type="Proteomes" id="UP001334084">
    <property type="component" value="Chromosome 1"/>
</dbReference>
<proteinExistence type="predicted"/>
<feature type="transmembrane region" description="Helical" evidence="2">
    <location>
        <begin position="230"/>
        <end position="251"/>
    </location>
</feature>
<keyword evidence="1" id="KW-0175">Coiled coil</keyword>
<dbReference type="Gene3D" id="1.20.58.70">
    <property type="match status" value="1"/>
</dbReference>
<name>A0AAX4J8E1_9MICR</name>
<sequence length="266" mass="31512">MERLTTTSKRINDNLKSLEEYSEAYKALTQRFSGSTFLDQQKEKTLLDKIQEIGNKFKNLSKSTKEKIFSLADLAKDAPIKEKEIIEWHISGHSKKLIKITNLFREYTFTYKKNVEERTKNLYKTANINASDKQIDKYLSSPNSGIKINSFFSLKSKINEANRRQQELKNIQELTEEVTAITKMVSDLTYQQSVNVDMFGDDMIDIENHMVKSNTELTKTLKYKIRRKKFWRNVILFLFLCLMIWTVYYAIKDNWFGWKNNFKQEE</sequence>
<evidence type="ECO:0000256" key="1">
    <source>
        <dbReference type="SAM" id="Coils"/>
    </source>
</evidence>
<dbReference type="EMBL" id="CP142726">
    <property type="protein sequence ID" value="WUR02185.1"/>
    <property type="molecule type" value="Genomic_DNA"/>
</dbReference>
<reference evidence="3" key="1">
    <citation type="journal article" date="2024" name="BMC Genomics">
        <title>Functional annotation of a divergent genome using sequence and structure-based similarity.</title>
        <authorList>
            <person name="Svedberg D."/>
            <person name="Winiger R.R."/>
            <person name="Berg A."/>
            <person name="Sharma H."/>
            <person name="Tellgren-Roth C."/>
            <person name="Debrunner-Vossbrinck B.A."/>
            <person name="Vossbrinck C.R."/>
            <person name="Barandun J."/>
        </authorList>
    </citation>
    <scope>NUCLEOTIDE SEQUENCE</scope>
    <source>
        <strain evidence="3">Illinois isolate</strain>
    </source>
</reference>
<evidence type="ECO:0000313" key="3">
    <source>
        <dbReference type="EMBL" id="WUR02185.1"/>
    </source>
</evidence>
<keyword evidence="2" id="KW-1133">Transmembrane helix</keyword>
<dbReference type="GeneID" id="90539988"/>
<dbReference type="GO" id="GO:0016020">
    <property type="term" value="C:membrane"/>
    <property type="evidence" value="ECO:0007669"/>
    <property type="project" value="InterPro"/>
</dbReference>
<evidence type="ECO:0000256" key="2">
    <source>
        <dbReference type="SAM" id="Phobius"/>
    </source>
</evidence>
<keyword evidence="4" id="KW-1185">Reference proteome</keyword>
<evidence type="ECO:0000313" key="4">
    <source>
        <dbReference type="Proteomes" id="UP001334084"/>
    </source>
</evidence>
<dbReference type="SUPFAM" id="SSF47661">
    <property type="entry name" value="t-snare proteins"/>
    <property type="match status" value="1"/>
</dbReference>
<dbReference type="KEGG" id="vnx:VNE69_01123"/>
<accession>A0AAX4J8E1</accession>
<dbReference type="RefSeq" id="XP_065328330.1">
    <property type="nucleotide sequence ID" value="XM_065472258.1"/>
</dbReference>
<gene>
    <name evidence="3" type="ORF">VNE69_01123</name>
</gene>